<dbReference type="SUPFAM" id="SSF161098">
    <property type="entry name" value="MetI-like"/>
    <property type="match status" value="1"/>
</dbReference>
<evidence type="ECO:0000313" key="9">
    <source>
        <dbReference type="EMBL" id="OJG18101.1"/>
    </source>
</evidence>
<accession>A0A1L8RE89</accession>
<dbReference type="InterPro" id="IPR000515">
    <property type="entry name" value="MetI-like"/>
</dbReference>
<feature type="transmembrane region" description="Helical" evidence="7">
    <location>
        <begin position="202"/>
        <end position="227"/>
    </location>
</feature>
<evidence type="ECO:0000313" key="10">
    <source>
        <dbReference type="Proteomes" id="UP000181884"/>
    </source>
</evidence>
<feature type="transmembrane region" description="Helical" evidence="7">
    <location>
        <begin position="43"/>
        <end position="66"/>
    </location>
</feature>
<dbReference type="GO" id="GO:0005886">
    <property type="term" value="C:plasma membrane"/>
    <property type="evidence" value="ECO:0007669"/>
    <property type="project" value="UniProtKB-SubCell"/>
</dbReference>
<sequence length="233" mass="26516">MIHVVWWLASVLMNQTVLPNPILVYENFPNLLQNQIELHLLVSLGRVFAGMGIALLLGVALGLLMGRVQRFNLLFDPILYLTYPIPKMALLPIVMLLFGLGDASKIIMIVLIVFPQVVLAVRDAVRNIPDHYYDIYQCIGASRWQLFRRITLPATMYAVLSTSRISLGTAISILFFTENYGTEYGMGYYIMDAWLRLDYPSMYGAIILLSLMGLILFLLIDAIGWYAMKWERS</sequence>
<feature type="transmembrane region" description="Helical" evidence="7">
    <location>
        <begin position="106"/>
        <end position="125"/>
    </location>
</feature>
<keyword evidence="4 7" id="KW-0812">Transmembrane</keyword>
<evidence type="ECO:0000256" key="7">
    <source>
        <dbReference type="RuleBase" id="RU363032"/>
    </source>
</evidence>
<organism evidence="9 10">
    <name type="scientific">Enterococcus canis</name>
    <dbReference type="NCBI Taxonomy" id="214095"/>
    <lineage>
        <taxon>Bacteria</taxon>
        <taxon>Bacillati</taxon>
        <taxon>Bacillota</taxon>
        <taxon>Bacilli</taxon>
        <taxon>Lactobacillales</taxon>
        <taxon>Enterococcaceae</taxon>
        <taxon>Enterococcus</taxon>
    </lineage>
</organism>
<keyword evidence="3" id="KW-1003">Cell membrane</keyword>
<keyword evidence="6 7" id="KW-0472">Membrane</keyword>
<feature type="transmembrane region" description="Helical" evidence="7">
    <location>
        <begin position="154"/>
        <end position="176"/>
    </location>
</feature>
<dbReference type="EMBL" id="JXKH01000005">
    <property type="protein sequence ID" value="OJG18101.1"/>
    <property type="molecule type" value="Genomic_DNA"/>
</dbReference>
<reference evidence="9 10" key="1">
    <citation type="submission" date="2014-12" db="EMBL/GenBank/DDBJ databases">
        <title>Draft genome sequences of 29 type strains of Enterococci.</title>
        <authorList>
            <person name="Zhong Z."/>
            <person name="Sun Z."/>
            <person name="Liu W."/>
            <person name="Zhang W."/>
            <person name="Zhang H."/>
        </authorList>
    </citation>
    <scope>NUCLEOTIDE SEQUENCE [LARGE SCALE GENOMIC DNA]</scope>
    <source>
        <strain evidence="9 10">DSM 17029</strain>
    </source>
</reference>
<evidence type="ECO:0000256" key="3">
    <source>
        <dbReference type="ARBA" id="ARBA00022475"/>
    </source>
</evidence>
<keyword evidence="10" id="KW-1185">Reference proteome</keyword>
<keyword evidence="2 7" id="KW-0813">Transport</keyword>
<dbReference type="AlphaFoldDB" id="A0A1L8RE89"/>
<dbReference type="Gene3D" id="1.10.3720.10">
    <property type="entry name" value="MetI-like"/>
    <property type="match status" value="1"/>
</dbReference>
<feature type="transmembrane region" description="Helical" evidence="7">
    <location>
        <begin position="78"/>
        <end position="100"/>
    </location>
</feature>
<evidence type="ECO:0000256" key="1">
    <source>
        <dbReference type="ARBA" id="ARBA00004651"/>
    </source>
</evidence>
<name>A0A1L8RE89_9ENTE</name>
<keyword evidence="5 7" id="KW-1133">Transmembrane helix</keyword>
<protein>
    <recommendedName>
        <fullName evidence="8">ABC transmembrane type-1 domain-containing protein</fullName>
    </recommendedName>
</protein>
<evidence type="ECO:0000256" key="6">
    <source>
        <dbReference type="ARBA" id="ARBA00023136"/>
    </source>
</evidence>
<dbReference type="PROSITE" id="PS50928">
    <property type="entry name" value="ABC_TM1"/>
    <property type="match status" value="1"/>
</dbReference>
<evidence type="ECO:0000256" key="4">
    <source>
        <dbReference type="ARBA" id="ARBA00022692"/>
    </source>
</evidence>
<dbReference type="PANTHER" id="PTHR30151:SF0">
    <property type="entry name" value="ABC TRANSPORTER PERMEASE PROTEIN MJ0413-RELATED"/>
    <property type="match status" value="1"/>
</dbReference>
<comment type="subcellular location">
    <subcellularLocation>
        <location evidence="1 7">Cell membrane</location>
        <topology evidence="1 7">Multi-pass membrane protein</topology>
    </subcellularLocation>
</comment>
<dbReference type="GO" id="GO:0055085">
    <property type="term" value="P:transmembrane transport"/>
    <property type="evidence" value="ECO:0007669"/>
    <property type="project" value="InterPro"/>
</dbReference>
<feature type="domain" description="ABC transmembrane type-1" evidence="8">
    <location>
        <begin position="40"/>
        <end position="224"/>
    </location>
</feature>
<evidence type="ECO:0000256" key="2">
    <source>
        <dbReference type="ARBA" id="ARBA00022448"/>
    </source>
</evidence>
<dbReference type="CDD" id="cd06261">
    <property type="entry name" value="TM_PBP2"/>
    <property type="match status" value="1"/>
</dbReference>
<dbReference type="Pfam" id="PF00528">
    <property type="entry name" value="BPD_transp_1"/>
    <property type="match status" value="1"/>
</dbReference>
<gene>
    <name evidence="9" type="ORF">RU97_GL002174</name>
</gene>
<evidence type="ECO:0000256" key="5">
    <source>
        <dbReference type="ARBA" id="ARBA00022989"/>
    </source>
</evidence>
<evidence type="ECO:0000259" key="8">
    <source>
        <dbReference type="PROSITE" id="PS50928"/>
    </source>
</evidence>
<dbReference type="STRING" id="214095.RU97_GL002174"/>
<dbReference type="Proteomes" id="UP000181884">
    <property type="component" value="Unassembled WGS sequence"/>
</dbReference>
<dbReference type="PANTHER" id="PTHR30151">
    <property type="entry name" value="ALKANE SULFONATE ABC TRANSPORTER-RELATED, MEMBRANE SUBUNIT"/>
    <property type="match status" value="1"/>
</dbReference>
<dbReference type="InterPro" id="IPR035906">
    <property type="entry name" value="MetI-like_sf"/>
</dbReference>
<comment type="similarity">
    <text evidence="7">Belongs to the binding-protein-dependent transport system permease family.</text>
</comment>
<comment type="caution">
    <text evidence="9">The sequence shown here is derived from an EMBL/GenBank/DDBJ whole genome shotgun (WGS) entry which is preliminary data.</text>
</comment>
<proteinExistence type="inferred from homology"/>